<gene>
    <name evidence="8" type="ORF">G7071_15920</name>
</gene>
<dbReference type="KEGG" id="npi:G7071_15920"/>
<dbReference type="InterPro" id="IPR037069">
    <property type="entry name" value="AcylCoA_DH/ox_N_sf"/>
</dbReference>
<dbReference type="SUPFAM" id="SSF47203">
    <property type="entry name" value="Acyl-CoA dehydrogenase C-terminal domain-like"/>
    <property type="match status" value="1"/>
</dbReference>
<evidence type="ECO:0000259" key="6">
    <source>
        <dbReference type="Pfam" id="PF00441"/>
    </source>
</evidence>
<feature type="domain" description="Acyl-CoA dehydrogenase/oxidase C-terminal" evidence="6">
    <location>
        <begin position="180"/>
        <end position="296"/>
    </location>
</feature>
<evidence type="ECO:0000256" key="4">
    <source>
        <dbReference type="ARBA" id="ARBA00022827"/>
    </source>
</evidence>
<keyword evidence="4" id="KW-0274">FAD</keyword>
<dbReference type="GO" id="GO:0050660">
    <property type="term" value="F:flavin adenine dinucleotide binding"/>
    <property type="evidence" value="ECO:0007669"/>
    <property type="project" value="InterPro"/>
</dbReference>
<keyword evidence="3" id="KW-0285">Flavoprotein</keyword>
<reference evidence="8 9" key="1">
    <citation type="submission" date="2020-03" db="EMBL/GenBank/DDBJ databases">
        <title>Nocardioides sp. nov., isolated from fish.</title>
        <authorList>
            <person name="Hyun D.-W."/>
            <person name="Bae J.-W."/>
        </authorList>
    </citation>
    <scope>NUCLEOTIDE SEQUENCE [LARGE SCALE GENOMIC DNA]</scope>
    <source>
        <strain evidence="8 9">HDW12A</strain>
    </source>
</reference>
<evidence type="ECO:0000259" key="7">
    <source>
        <dbReference type="Pfam" id="PF02771"/>
    </source>
</evidence>
<evidence type="ECO:0000256" key="3">
    <source>
        <dbReference type="ARBA" id="ARBA00022630"/>
    </source>
</evidence>
<dbReference type="Gene3D" id="1.20.140.10">
    <property type="entry name" value="Butyryl-CoA Dehydrogenase, subunit A, domain 3"/>
    <property type="match status" value="1"/>
</dbReference>
<dbReference type="InterPro" id="IPR009075">
    <property type="entry name" value="AcylCo_DH/oxidase_C"/>
</dbReference>
<feature type="domain" description="Acyl-CoA dehydrogenase/oxidase N-terminal" evidence="7">
    <location>
        <begin position="4"/>
        <end position="102"/>
    </location>
</feature>
<comment type="cofactor">
    <cofactor evidence="1">
        <name>FAD</name>
        <dbReference type="ChEBI" id="CHEBI:57692"/>
    </cofactor>
</comment>
<evidence type="ECO:0000256" key="2">
    <source>
        <dbReference type="ARBA" id="ARBA00009347"/>
    </source>
</evidence>
<dbReference type="InterPro" id="IPR036250">
    <property type="entry name" value="AcylCo_DH-like_C"/>
</dbReference>
<protein>
    <submittedName>
        <fullName evidence="8">Acyl-CoA/acyl-ACP dehydrogenase</fullName>
    </submittedName>
</protein>
<dbReference type="Proteomes" id="UP000502035">
    <property type="component" value="Chromosome"/>
</dbReference>
<evidence type="ECO:0000313" key="9">
    <source>
        <dbReference type="Proteomes" id="UP000502035"/>
    </source>
</evidence>
<dbReference type="AlphaFoldDB" id="A0A6G7YIX4"/>
<sequence length="311" mass="32587">MRRTEEQAELAGIVRSLLDKRADSGAVRASMASAAGFDESLWQTLCEQIGVAALAVPEEQGGAGFTLAETAVVLEELGRSLAPTPLLPTALAAAALVADGDPAGLLARIAAGEIATIATPEHVLFGAQAAIVLAYVDGRLVQLDESPIGIPAMDPTTQLATIGADVDPLPDHVRDVALVLTAAMQVGGMQRALDDTVAYSRERVQFGRPIGSFQALKHRMADMLTRLELSRSAMLHALEGLVEGAADAPDRAAVAAACCSDAFADLAGEMIQLHGGIAITWEHDAHLVFKRAHALGALWGRPHEHRARLAL</sequence>
<dbReference type="Pfam" id="PF02771">
    <property type="entry name" value="Acyl-CoA_dh_N"/>
    <property type="match status" value="1"/>
</dbReference>
<dbReference type="Pfam" id="PF00441">
    <property type="entry name" value="Acyl-CoA_dh_1"/>
    <property type="match status" value="1"/>
</dbReference>
<dbReference type="SUPFAM" id="SSF56645">
    <property type="entry name" value="Acyl-CoA dehydrogenase NM domain-like"/>
    <property type="match status" value="1"/>
</dbReference>
<keyword evidence="9" id="KW-1185">Reference proteome</keyword>
<proteinExistence type="inferred from homology"/>
<dbReference type="PANTHER" id="PTHR43884">
    <property type="entry name" value="ACYL-COA DEHYDROGENASE"/>
    <property type="match status" value="1"/>
</dbReference>
<name>A0A6G7YIX4_9ACTN</name>
<dbReference type="InterPro" id="IPR009100">
    <property type="entry name" value="AcylCoA_DH/oxidase_NM_dom_sf"/>
</dbReference>
<dbReference type="RefSeq" id="WP_166320379.1">
    <property type="nucleotide sequence ID" value="NZ_CP049866.1"/>
</dbReference>
<evidence type="ECO:0000256" key="5">
    <source>
        <dbReference type="ARBA" id="ARBA00023002"/>
    </source>
</evidence>
<evidence type="ECO:0000256" key="1">
    <source>
        <dbReference type="ARBA" id="ARBA00001974"/>
    </source>
</evidence>
<dbReference type="EMBL" id="CP049866">
    <property type="protein sequence ID" value="QIK76694.1"/>
    <property type="molecule type" value="Genomic_DNA"/>
</dbReference>
<evidence type="ECO:0000313" key="8">
    <source>
        <dbReference type="EMBL" id="QIK76694.1"/>
    </source>
</evidence>
<accession>A0A6G7YIX4</accession>
<keyword evidence="5" id="KW-0560">Oxidoreductase</keyword>
<comment type="similarity">
    <text evidence="2">Belongs to the acyl-CoA dehydrogenase family.</text>
</comment>
<dbReference type="GO" id="GO:0003995">
    <property type="term" value="F:acyl-CoA dehydrogenase activity"/>
    <property type="evidence" value="ECO:0007669"/>
    <property type="project" value="TreeGrafter"/>
</dbReference>
<organism evidence="8 9">
    <name type="scientific">Nocardioides piscis</name>
    <dbReference type="NCBI Taxonomy" id="2714938"/>
    <lineage>
        <taxon>Bacteria</taxon>
        <taxon>Bacillati</taxon>
        <taxon>Actinomycetota</taxon>
        <taxon>Actinomycetes</taxon>
        <taxon>Propionibacteriales</taxon>
        <taxon>Nocardioidaceae</taxon>
        <taxon>Nocardioides</taxon>
    </lineage>
</organism>
<dbReference type="PANTHER" id="PTHR43884:SF20">
    <property type="entry name" value="ACYL-COA DEHYDROGENASE FADE28"/>
    <property type="match status" value="1"/>
</dbReference>
<dbReference type="InterPro" id="IPR013786">
    <property type="entry name" value="AcylCoA_DH/ox_N"/>
</dbReference>
<dbReference type="Gene3D" id="1.10.540.10">
    <property type="entry name" value="Acyl-CoA dehydrogenase/oxidase, N-terminal domain"/>
    <property type="match status" value="1"/>
</dbReference>